<feature type="transmembrane region" description="Helical" evidence="14">
    <location>
        <begin position="413"/>
        <end position="438"/>
    </location>
</feature>
<feature type="transmembrane region" description="Helical" evidence="14">
    <location>
        <begin position="612"/>
        <end position="637"/>
    </location>
</feature>
<feature type="transmembrane region" description="Helical" evidence="14">
    <location>
        <begin position="380"/>
        <end position="401"/>
    </location>
</feature>
<evidence type="ECO:0000256" key="7">
    <source>
        <dbReference type="ARBA" id="ARBA00022801"/>
    </source>
</evidence>
<dbReference type="InterPro" id="IPR007484">
    <property type="entry name" value="Peptidase_M28"/>
</dbReference>
<evidence type="ECO:0000259" key="17">
    <source>
        <dbReference type="Pfam" id="PF22249"/>
    </source>
</evidence>
<name>A0ABM1N4G9_NICVS</name>
<feature type="transmembrane region" description="Helical" evidence="14">
    <location>
        <begin position="521"/>
        <end position="538"/>
    </location>
</feature>
<keyword evidence="4" id="KW-0645">Protease</keyword>
<proteinExistence type="inferred from homology"/>
<evidence type="ECO:0000259" key="15">
    <source>
        <dbReference type="Pfam" id="PF04389"/>
    </source>
</evidence>
<evidence type="ECO:0000313" key="18">
    <source>
        <dbReference type="Proteomes" id="UP000695000"/>
    </source>
</evidence>
<evidence type="ECO:0000256" key="12">
    <source>
        <dbReference type="ARBA" id="ARBA00023136"/>
    </source>
</evidence>
<protein>
    <submittedName>
        <fullName evidence="19">Endoplasmic reticulum metallopeptidase 1-like</fullName>
    </submittedName>
</protein>
<dbReference type="InterPro" id="IPR053974">
    <property type="entry name" value="ERMP1_1-A_TM"/>
</dbReference>
<evidence type="ECO:0000256" key="9">
    <source>
        <dbReference type="ARBA" id="ARBA00022833"/>
    </source>
</evidence>
<dbReference type="InterPro" id="IPR045175">
    <property type="entry name" value="M28_fam"/>
</dbReference>
<sequence>MRPAWMKRLCSRLKNKQKNYFNSDSEYSEFEHSLPIWFSIIFLIIYAGIFTFVYYYDQVLPKADTDEYVFKSFNAGVHLKHLVDLGPRVVGSDANEIKAVKYLNDQIEKIVNGKNPLQKIEHKVEVVSGSYFLDYKPYGAINVYSNVKNVVARIKSKHENSPSVLINAHFDSVPESPGGSDDGIMCSVMLEILRIMSNFDERPENNIVFLFNGAEETALQASHGFITNDEWAKDIRVVINLEATGAEGREMLFQTGPKQPWLLKYYSQVPHPHAQVAGEELFQSNIIPSDTDFRIFRDYGDCIGFDFAYTRNGYRYHTKYDDNNINIGVIQHTGNNILELLKQLSNAPEVGAELDENSSYTVYYDFLGVLFIRYDRTVELIFNILCIVISLLSFAISVFSFKIHKSLANFKYVGIALGVLLLSYVIAVAFVIVIGVIIDSVDYTMRWYNNTWLILGLYCGPVVGIIITGLVLFARFNKNNTLTLSRKTQMTLQLNNLLWTIILLVGTCIGIRSVYVIVYHVLFSSIGFLIIQVFRLQFQNHLWKLIYFIAMIIPTIFVLQISLEIIYLFLPICGRNGGGSNPEIMVSAICFFLTLLATSYFLPLFMGVRKGYLIAIAFFVCFVVFFILVFTTVTFPYSAENRRPQRYPFYHTSRTIRNDDDIIIEDSGYTFAKNDRNSPLMIQEYVSEIEDSLREIGQDCESALFCGLPTTNSRSLKDLSKNFWMEAPPIVKILPKTTLKLETKKQISSTIIEYTFLVEGPSRLNIYFAPKEDVKLLKIGFLKEVPNNEMTWNGRPAYYISYASGGPTFFQFSLVFETPKDWDKNVLDIAVAGKYIHDVQMSNDYVKFLSKFPVWTFVNPWVATYESWAY</sequence>
<dbReference type="PANTHER" id="PTHR12147:SF22">
    <property type="entry name" value="ENDOPLASMIC RETICULUM METALLOPEPTIDASE 1"/>
    <property type="match status" value="1"/>
</dbReference>
<evidence type="ECO:0000256" key="1">
    <source>
        <dbReference type="ARBA" id="ARBA00001947"/>
    </source>
</evidence>
<feature type="domain" description="Peptidase M28" evidence="15">
    <location>
        <begin position="149"/>
        <end position="340"/>
    </location>
</feature>
<comment type="similarity">
    <text evidence="3">Belongs to the peptidase M28 family.</text>
</comment>
<evidence type="ECO:0000256" key="4">
    <source>
        <dbReference type="ARBA" id="ARBA00022670"/>
    </source>
</evidence>
<keyword evidence="18" id="KW-1185">Reference proteome</keyword>
<keyword evidence="8" id="KW-0256">Endoplasmic reticulum</keyword>
<dbReference type="Pfam" id="PF22248">
    <property type="entry name" value="ERMP1_C"/>
    <property type="match status" value="1"/>
</dbReference>
<keyword evidence="5 14" id="KW-0812">Transmembrane</keyword>
<dbReference type="CDD" id="cd03875">
    <property type="entry name" value="M28_Fxna_like"/>
    <property type="match status" value="1"/>
</dbReference>
<dbReference type="PANTHER" id="PTHR12147">
    <property type="entry name" value="METALLOPEPTIDASE M28 FAMILY MEMBER"/>
    <property type="match status" value="1"/>
</dbReference>
<evidence type="ECO:0000256" key="5">
    <source>
        <dbReference type="ARBA" id="ARBA00022692"/>
    </source>
</evidence>
<keyword evidence="13" id="KW-0325">Glycoprotein</keyword>
<feature type="domain" description="Endoplasmic reticulum metallopeptidase 1-like C-terminal" evidence="16">
    <location>
        <begin position="643"/>
        <end position="868"/>
    </location>
</feature>
<comment type="subcellular location">
    <subcellularLocation>
        <location evidence="2">Endoplasmic reticulum membrane</location>
        <topology evidence="2">Multi-pass membrane protein</topology>
    </subcellularLocation>
</comment>
<evidence type="ECO:0000256" key="10">
    <source>
        <dbReference type="ARBA" id="ARBA00022989"/>
    </source>
</evidence>
<feature type="transmembrane region" description="Helical" evidence="14">
    <location>
        <begin position="450"/>
        <end position="476"/>
    </location>
</feature>
<dbReference type="Gene3D" id="3.40.630.10">
    <property type="entry name" value="Zn peptidases"/>
    <property type="match status" value="1"/>
</dbReference>
<dbReference type="Pfam" id="PF22249">
    <property type="entry name" value="ERMP1-TM"/>
    <property type="match status" value="1"/>
</dbReference>
<reference evidence="19" key="1">
    <citation type="submission" date="2025-08" db="UniProtKB">
        <authorList>
            <consortium name="RefSeq"/>
        </authorList>
    </citation>
    <scope>IDENTIFICATION</scope>
    <source>
        <tissue evidence="19">Whole Larva</tissue>
    </source>
</reference>
<dbReference type="InterPro" id="IPR048024">
    <property type="entry name" value="Fxna-like_M28_dom"/>
</dbReference>
<dbReference type="Proteomes" id="UP000695000">
    <property type="component" value="Unplaced"/>
</dbReference>
<evidence type="ECO:0000256" key="11">
    <source>
        <dbReference type="ARBA" id="ARBA00023049"/>
    </source>
</evidence>
<dbReference type="RefSeq" id="XP_017781719.1">
    <property type="nucleotide sequence ID" value="XM_017926230.1"/>
</dbReference>
<dbReference type="InterPro" id="IPR053973">
    <property type="entry name" value="ERMP1-like_C"/>
</dbReference>
<feature type="transmembrane region" description="Helical" evidence="14">
    <location>
        <begin position="36"/>
        <end position="56"/>
    </location>
</feature>
<gene>
    <name evidence="19" type="primary">LOC108566380</name>
</gene>
<evidence type="ECO:0000256" key="14">
    <source>
        <dbReference type="SAM" id="Phobius"/>
    </source>
</evidence>
<keyword evidence="6" id="KW-0479">Metal-binding</keyword>
<dbReference type="Pfam" id="PF04389">
    <property type="entry name" value="Peptidase_M28"/>
    <property type="match status" value="1"/>
</dbReference>
<dbReference type="SUPFAM" id="SSF53187">
    <property type="entry name" value="Zn-dependent exopeptidases"/>
    <property type="match status" value="1"/>
</dbReference>
<keyword evidence="11" id="KW-0482">Metalloprotease</keyword>
<keyword evidence="12 14" id="KW-0472">Membrane</keyword>
<evidence type="ECO:0000256" key="8">
    <source>
        <dbReference type="ARBA" id="ARBA00022824"/>
    </source>
</evidence>
<keyword evidence="7" id="KW-0378">Hydrolase</keyword>
<organism evidence="18 19">
    <name type="scientific">Nicrophorus vespilloides</name>
    <name type="common">Boreal carrion beetle</name>
    <dbReference type="NCBI Taxonomy" id="110193"/>
    <lineage>
        <taxon>Eukaryota</taxon>
        <taxon>Metazoa</taxon>
        <taxon>Ecdysozoa</taxon>
        <taxon>Arthropoda</taxon>
        <taxon>Hexapoda</taxon>
        <taxon>Insecta</taxon>
        <taxon>Pterygota</taxon>
        <taxon>Neoptera</taxon>
        <taxon>Endopterygota</taxon>
        <taxon>Coleoptera</taxon>
        <taxon>Polyphaga</taxon>
        <taxon>Staphyliniformia</taxon>
        <taxon>Silphidae</taxon>
        <taxon>Nicrophorinae</taxon>
        <taxon>Nicrophorus</taxon>
    </lineage>
</organism>
<keyword evidence="9" id="KW-0862">Zinc</keyword>
<evidence type="ECO:0000256" key="2">
    <source>
        <dbReference type="ARBA" id="ARBA00004477"/>
    </source>
</evidence>
<evidence type="ECO:0000259" key="16">
    <source>
        <dbReference type="Pfam" id="PF22248"/>
    </source>
</evidence>
<keyword evidence="10 14" id="KW-1133">Transmembrane helix</keyword>
<comment type="cofactor">
    <cofactor evidence="1">
        <name>Zn(2+)</name>
        <dbReference type="ChEBI" id="CHEBI:29105"/>
    </cofactor>
</comment>
<evidence type="ECO:0000256" key="3">
    <source>
        <dbReference type="ARBA" id="ARBA00010918"/>
    </source>
</evidence>
<feature type="domain" description="Endoplasmic reticulum metallopeptidase 1/1-A TM" evidence="17">
    <location>
        <begin position="414"/>
        <end position="629"/>
    </location>
</feature>
<feature type="transmembrane region" description="Helical" evidence="14">
    <location>
        <begin position="584"/>
        <end position="605"/>
    </location>
</feature>
<accession>A0ABM1N4G9</accession>
<evidence type="ECO:0000313" key="19">
    <source>
        <dbReference type="RefSeq" id="XP_017781719.1"/>
    </source>
</evidence>
<dbReference type="GeneID" id="108566380"/>
<feature type="transmembrane region" description="Helical" evidence="14">
    <location>
        <begin position="545"/>
        <end position="572"/>
    </location>
</feature>
<evidence type="ECO:0000256" key="13">
    <source>
        <dbReference type="ARBA" id="ARBA00023180"/>
    </source>
</evidence>
<evidence type="ECO:0000256" key="6">
    <source>
        <dbReference type="ARBA" id="ARBA00022723"/>
    </source>
</evidence>
<feature type="transmembrane region" description="Helical" evidence="14">
    <location>
        <begin position="497"/>
        <end position="515"/>
    </location>
</feature>